<dbReference type="PANTHER" id="PTHR44688">
    <property type="entry name" value="DNA-BINDING TRANSCRIPTIONAL ACTIVATOR DEVR_DOSR"/>
    <property type="match status" value="1"/>
</dbReference>
<evidence type="ECO:0000256" key="1">
    <source>
        <dbReference type="ARBA" id="ARBA00023015"/>
    </source>
</evidence>
<protein>
    <recommendedName>
        <fullName evidence="5">HTH luxR-type domain-containing protein</fullName>
    </recommendedName>
</protein>
<evidence type="ECO:0000256" key="4">
    <source>
        <dbReference type="SAM" id="MobiDB-lite"/>
    </source>
</evidence>
<dbReference type="PROSITE" id="PS50043">
    <property type="entry name" value="HTH_LUXR_2"/>
    <property type="match status" value="1"/>
</dbReference>
<dbReference type="SUPFAM" id="SSF46894">
    <property type="entry name" value="C-terminal effector domain of the bipartite response regulators"/>
    <property type="match status" value="1"/>
</dbReference>
<keyword evidence="3" id="KW-0804">Transcription</keyword>
<dbReference type="InterPro" id="IPR000792">
    <property type="entry name" value="Tscrpt_reg_LuxR_C"/>
</dbReference>
<gene>
    <name evidence="6" type="ORF">GCM10012285_33320</name>
</gene>
<dbReference type="PANTHER" id="PTHR44688:SF16">
    <property type="entry name" value="DNA-BINDING TRANSCRIPTIONAL ACTIVATOR DEVR_DOSR"/>
    <property type="match status" value="1"/>
</dbReference>
<evidence type="ECO:0000259" key="5">
    <source>
        <dbReference type="PROSITE" id="PS50043"/>
    </source>
</evidence>
<accession>A0ABQ2JJ67</accession>
<feature type="region of interest" description="Disordered" evidence="4">
    <location>
        <begin position="1"/>
        <end position="21"/>
    </location>
</feature>
<dbReference type="InterPro" id="IPR016032">
    <property type="entry name" value="Sig_transdc_resp-reg_C-effctor"/>
</dbReference>
<dbReference type="Proteomes" id="UP000600080">
    <property type="component" value="Unassembled WGS sequence"/>
</dbReference>
<evidence type="ECO:0000313" key="7">
    <source>
        <dbReference type="Proteomes" id="UP000600080"/>
    </source>
</evidence>
<evidence type="ECO:0000313" key="6">
    <source>
        <dbReference type="EMBL" id="GGN47498.1"/>
    </source>
</evidence>
<sequence>MEYGDGSSRDGSGPDWLQTPAPALAAGPVGPSLDPAPKLAMARMGLLSGAVGYALADLEALPWPDAEISRTLQATVWLEIAHWYWRRQATDDALRALREALLAAPHGLRCLFVDSQHWCRELVLAYAGERLGRNEYVRELLALMGEKPGHPEQKTESGTREVPFTRRELDFLRLLPEMMTVDEMAGSEHVSINTVKTHLKSIYRKLGVGDRRSGVRVAQQLGLL</sequence>
<keyword evidence="2" id="KW-0238">DNA-binding</keyword>
<dbReference type="Gene3D" id="1.10.10.10">
    <property type="entry name" value="Winged helix-like DNA-binding domain superfamily/Winged helix DNA-binding domain"/>
    <property type="match status" value="1"/>
</dbReference>
<dbReference type="EMBL" id="BMND01000012">
    <property type="protein sequence ID" value="GGN47498.1"/>
    <property type="molecule type" value="Genomic_DNA"/>
</dbReference>
<dbReference type="CDD" id="cd06170">
    <property type="entry name" value="LuxR_C_like"/>
    <property type="match status" value="1"/>
</dbReference>
<organism evidence="6 7">
    <name type="scientific">Streptomyces kronopolitis</name>
    <dbReference type="NCBI Taxonomy" id="1612435"/>
    <lineage>
        <taxon>Bacteria</taxon>
        <taxon>Bacillati</taxon>
        <taxon>Actinomycetota</taxon>
        <taxon>Actinomycetes</taxon>
        <taxon>Kitasatosporales</taxon>
        <taxon>Streptomycetaceae</taxon>
        <taxon>Streptomyces</taxon>
    </lineage>
</organism>
<dbReference type="SMART" id="SM00421">
    <property type="entry name" value="HTH_LUXR"/>
    <property type="match status" value="1"/>
</dbReference>
<dbReference type="Pfam" id="PF00196">
    <property type="entry name" value="GerE"/>
    <property type="match status" value="1"/>
</dbReference>
<keyword evidence="1" id="KW-0805">Transcription regulation</keyword>
<dbReference type="InterPro" id="IPR036388">
    <property type="entry name" value="WH-like_DNA-bd_sf"/>
</dbReference>
<proteinExistence type="predicted"/>
<comment type="caution">
    <text evidence="6">The sequence shown here is derived from an EMBL/GenBank/DDBJ whole genome shotgun (WGS) entry which is preliminary data.</text>
</comment>
<evidence type="ECO:0000256" key="2">
    <source>
        <dbReference type="ARBA" id="ARBA00023125"/>
    </source>
</evidence>
<evidence type="ECO:0000256" key="3">
    <source>
        <dbReference type="ARBA" id="ARBA00023163"/>
    </source>
</evidence>
<name>A0ABQ2JJ67_9ACTN</name>
<keyword evidence="7" id="KW-1185">Reference proteome</keyword>
<reference evidence="7" key="1">
    <citation type="journal article" date="2019" name="Int. J. Syst. Evol. Microbiol.">
        <title>The Global Catalogue of Microorganisms (GCM) 10K type strain sequencing project: providing services to taxonomists for standard genome sequencing and annotation.</title>
        <authorList>
            <consortium name="The Broad Institute Genomics Platform"/>
            <consortium name="The Broad Institute Genome Sequencing Center for Infectious Disease"/>
            <person name="Wu L."/>
            <person name="Ma J."/>
        </authorList>
    </citation>
    <scope>NUCLEOTIDE SEQUENCE [LARGE SCALE GENOMIC DNA]</scope>
    <source>
        <strain evidence="7">CGMCC 4.7323</strain>
    </source>
</reference>
<feature type="domain" description="HTH luxR-type" evidence="5">
    <location>
        <begin position="157"/>
        <end position="222"/>
    </location>
</feature>